<protein>
    <submittedName>
        <fullName evidence="1">Uncharacterized protein</fullName>
    </submittedName>
</protein>
<dbReference type="Proteomes" id="UP001612415">
    <property type="component" value="Unassembled WGS sequence"/>
</dbReference>
<keyword evidence="2" id="KW-1185">Reference proteome</keyword>
<organism evidence="1 2">
    <name type="scientific">Streptomyces cellulosae</name>
    <dbReference type="NCBI Taxonomy" id="1968"/>
    <lineage>
        <taxon>Bacteria</taxon>
        <taxon>Bacillati</taxon>
        <taxon>Actinomycetota</taxon>
        <taxon>Actinomycetes</taxon>
        <taxon>Kitasatosporales</taxon>
        <taxon>Streptomycetaceae</taxon>
        <taxon>Streptomyces</taxon>
    </lineage>
</organism>
<accession>A0ABW7YGU2</accession>
<name>A0ABW7YGU2_STRCE</name>
<dbReference type="RefSeq" id="WP_398662394.1">
    <property type="nucleotide sequence ID" value="NZ_JBITDC010000030.1"/>
</dbReference>
<comment type="caution">
    <text evidence="1">The sequence shown here is derived from an EMBL/GenBank/DDBJ whole genome shotgun (WGS) entry which is preliminary data.</text>
</comment>
<sequence length="155" mass="16577">MRRSREDELAPDLTGSLWPALIRLQHTHPDPVGRTGLLARPADLLSFSAATDTILAARVQLSGAETMGELHETLRTLTAGLTYTHFARPDVALDVTLGRRQEVPIHAAHTIGLTRLSQNAAGTIGARSTPGGGRCFHCDGTGLARPLWEPMAGKV</sequence>
<proteinExistence type="predicted"/>
<reference evidence="1 2" key="1">
    <citation type="submission" date="2024-10" db="EMBL/GenBank/DDBJ databases">
        <title>The Natural Products Discovery Center: Release of the First 8490 Sequenced Strains for Exploring Actinobacteria Biosynthetic Diversity.</title>
        <authorList>
            <person name="Kalkreuter E."/>
            <person name="Kautsar S.A."/>
            <person name="Yang D."/>
            <person name="Bader C.D."/>
            <person name="Teijaro C.N."/>
            <person name="Fluegel L."/>
            <person name="Davis C.M."/>
            <person name="Simpson J.R."/>
            <person name="Lauterbach L."/>
            <person name="Steele A.D."/>
            <person name="Gui C."/>
            <person name="Meng S."/>
            <person name="Li G."/>
            <person name="Viehrig K."/>
            <person name="Ye F."/>
            <person name="Su P."/>
            <person name="Kiefer A.F."/>
            <person name="Nichols A."/>
            <person name="Cepeda A.J."/>
            <person name="Yan W."/>
            <person name="Fan B."/>
            <person name="Jiang Y."/>
            <person name="Adhikari A."/>
            <person name="Zheng C.-J."/>
            <person name="Schuster L."/>
            <person name="Cowan T.M."/>
            <person name="Smanski M.J."/>
            <person name="Chevrette M.G."/>
            <person name="De Carvalho L.P.S."/>
            <person name="Shen B."/>
        </authorList>
    </citation>
    <scope>NUCLEOTIDE SEQUENCE [LARGE SCALE GENOMIC DNA]</scope>
    <source>
        <strain evidence="1 2">NPDC051599</strain>
    </source>
</reference>
<gene>
    <name evidence="1" type="ORF">ACIA8P_44605</name>
</gene>
<evidence type="ECO:0000313" key="2">
    <source>
        <dbReference type="Proteomes" id="UP001612415"/>
    </source>
</evidence>
<dbReference type="EMBL" id="JBITDC010000030">
    <property type="protein sequence ID" value="MFI5681597.1"/>
    <property type="molecule type" value="Genomic_DNA"/>
</dbReference>
<evidence type="ECO:0000313" key="1">
    <source>
        <dbReference type="EMBL" id="MFI5681597.1"/>
    </source>
</evidence>